<keyword evidence="6 14" id="KW-0479">Metal-binding</keyword>
<dbReference type="GO" id="GO:0046872">
    <property type="term" value="F:metal ion binding"/>
    <property type="evidence" value="ECO:0007669"/>
    <property type="project" value="UniProtKB-UniRule"/>
</dbReference>
<keyword evidence="12 17" id="KW-0129">CBS domain</keyword>
<dbReference type="GO" id="GO:0006508">
    <property type="term" value="P:proteolysis"/>
    <property type="evidence" value="ECO:0007669"/>
    <property type="project" value="UniProtKB-KW"/>
</dbReference>
<evidence type="ECO:0000256" key="2">
    <source>
        <dbReference type="ARBA" id="ARBA00007931"/>
    </source>
</evidence>
<protein>
    <recommendedName>
        <fullName evidence="14">Zinc metalloprotease</fullName>
    </recommendedName>
</protein>
<evidence type="ECO:0000256" key="9">
    <source>
        <dbReference type="ARBA" id="ARBA00022833"/>
    </source>
</evidence>
<feature type="transmembrane region" description="Helical" evidence="14">
    <location>
        <begin position="40"/>
        <end position="58"/>
    </location>
</feature>
<accession>A0A0H1RNB4</accession>
<feature type="transmembrane region" description="Helical" evidence="14">
    <location>
        <begin position="191"/>
        <end position="216"/>
    </location>
</feature>
<dbReference type="Proteomes" id="UP000035489">
    <property type="component" value="Unassembled WGS sequence"/>
</dbReference>
<comment type="caution">
    <text evidence="19">The sequence shown here is derived from an EMBL/GenBank/DDBJ whole genome shotgun (WGS) entry which is preliminary data.</text>
</comment>
<reference evidence="19 20" key="1">
    <citation type="submission" date="2015-05" db="EMBL/GenBank/DDBJ databases">
        <title>Draft genome sequence of Microvirga vignae strain BR3299, a novel nitrogen fixing bacteria isolated from Brazil semi-aired region.</title>
        <authorList>
            <person name="Zilli J.E."/>
            <person name="Passos S.R."/>
            <person name="Leite J."/>
            <person name="Baldani J.I."/>
            <person name="Xavier G.R."/>
            <person name="Rumjaneck N.G."/>
            <person name="Simoes-Araujo J.L."/>
        </authorList>
    </citation>
    <scope>NUCLEOTIDE SEQUENCE [LARGE SCALE GENOMIC DNA]</scope>
    <source>
        <strain evidence="19 20">BR3299</strain>
    </source>
</reference>
<dbReference type="CDD" id="cd06164">
    <property type="entry name" value="S2P-M50_SpoIVFB_CBS"/>
    <property type="match status" value="1"/>
</dbReference>
<dbReference type="SMART" id="SM00116">
    <property type="entry name" value="CBS"/>
    <property type="match status" value="1"/>
</dbReference>
<evidence type="ECO:0000313" key="19">
    <source>
        <dbReference type="EMBL" id="KLK94172.1"/>
    </source>
</evidence>
<feature type="active site" evidence="15">
    <location>
        <position position="59"/>
    </location>
</feature>
<dbReference type="Pfam" id="PF00571">
    <property type="entry name" value="CBS"/>
    <property type="match status" value="1"/>
</dbReference>
<comment type="similarity">
    <text evidence="2 14">Belongs to the peptidase M50B family.</text>
</comment>
<dbReference type="STRING" id="1225564.AA309_06390"/>
<evidence type="ECO:0000256" key="16">
    <source>
        <dbReference type="PIRSR" id="PIRSR006404-2"/>
    </source>
</evidence>
<dbReference type="PIRSF" id="PIRSF006404">
    <property type="entry name" value="UCP006404_Pept_M50_CBS"/>
    <property type="match status" value="1"/>
</dbReference>
<dbReference type="InterPro" id="IPR046342">
    <property type="entry name" value="CBS_dom_sf"/>
</dbReference>
<sequence>MPWSIPVARIAGTVVRIHVTFLLFLVWIGAGQWRSGGREAAVEGVLFIVLLFACVLAHEFGHIFAAKRYGINTPEVTLWPIGGVASLERIPDNPREELVVAIAGPLVNVVIAGLIILFLGFSLDTAAMTELDNPRAGLMMRLAAANIFLVVFNMIPAFPMDGGRVLRAALAMRMNYADATNVAARIGQGAAFLFAFLGLFWNPMLIIIALFIYLAASAEAQDVSFRGATQGLPVHAGMISPVETLSTSSTLDDAVDLMLRTSQKEFPVVDGSGMPRGLLTRDGLIVALRQGGPMTPVLDVMARDLPTILDWQPFDAAVALLNRTRAPALLVLNRDQRLIGLLTPENLGEMMMVRSIRPDWRFRGRQSYVQGGF</sequence>
<dbReference type="InterPro" id="IPR000644">
    <property type="entry name" value="CBS_dom"/>
</dbReference>
<keyword evidence="7" id="KW-0677">Repeat</keyword>
<dbReference type="Gene3D" id="3.10.580.10">
    <property type="entry name" value="CBS-domain"/>
    <property type="match status" value="1"/>
</dbReference>
<evidence type="ECO:0000256" key="1">
    <source>
        <dbReference type="ARBA" id="ARBA00004651"/>
    </source>
</evidence>
<dbReference type="PATRIC" id="fig|1225564.3.peg.1753"/>
<evidence type="ECO:0000256" key="8">
    <source>
        <dbReference type="ARBA" id="ARBA00022801"/>
    </source>
</evidence>
<evidence type="ECO:0000256" key="14">
    <source>
        <dbReference type="PIRNR" id="PIRNR006404"/>
    </source>
</evidence>
<feature type="binding site" evidence="16">
    <location>
        <position position="161"/>
    </location>
    <ligand>
        <name>Zn(2+)</name>
        <dbReference type="ChEBI" id="CHEBI:29105"/>
        <note>catalytic</note>
    </ligand>
</feature>
<evidence type="ECO:0000256" key="6">
    <source>
        <dbReference type="ARBA" id="ARBA00022723"/>
    </source>
</evidence>
<dbReference type="Pfam" id="PF02163">
    <property type="entry name" value="Peptidase_M50"/>
    <property type="match status" value="2"/>
</dbReference>
<keyword evidence="5 14" id="KW-0812">Transmembrane</keyword>
<keyword evidence="11 14" id="KW-0482">Metalloprotease</keyword>
<evidence type="ECO:0000256" key="4">
    <source>
        <dbReference type="ARBA" id="ARBA00022670"/>
    </source>
</evidence>
<dbReference type="OrthoDB" id="9781963at2"/>
<evidence type="ECO:0000256" key="7">
    <source>
        <dbReference type="ARBA" id="ARBA00022737"/>
    </source>
</evidence>
<keyword evidence="20" id="KW-1185">Reference proteome</keyword>
<feature type="domain" description="CBS" evidence="18">
    <location>
        <begin position="301"/>
        <end position="359"/>
    </location>
</feature>
<dbReference type="RefSeq" id="WP_047188118.1">
    <property type="nucleotide sequence ID" value="NZ_LCYG01000016.1"/>
</dbReference>
<dbReference type="EMBL" id="LCYG01000016">
    <property type="protein sequence ID" value="KLK94172.1"/>
    <property type="molecule type" value="Genomic_DNA"/>
</dbReference>
<dbReference type="GO" id="GO:0005886">
    <property type="term" value="C:plasma membrane"/>
    <property type="evidence" value="ECO:0007669"/>
    <property type="project" value="UniProtKB-SubCell"/>
</dbReference>
<dbReference type="InterPro" id="IPR008915">
    <property type="entry name" value="Peptidase_M50"/>
</dbReference>
<proteinExistence type="inferred from homology"/>
<evidence type="ECO:0000256" key="15">
    <source>
        <dbReference type="PIRSR" id="PIRSR006404-1"/>
    </source>
</evidence>
<dbReference type="SUPFAM" id="SSF54631">
    <property type="entry name" value="CBS-domain pair"/>
    <property type="match status" value="1"/>
</dbReference>
<evidence type="ECO:0000256" key="10">
    <source>
        <dbReference type="ARBA" id="ARBA00022989"/>
    </source>
</evidence>
<feature type="transmembrane region" description="Helical" evidence="14">
    <location>
        <begin position="6"/>
        <end position="28"/>
    </location>
</feature>
<keyword evidence="13 14" id="KW-0472">Membrane</keyword>
<dbReference type="PANTHER" id="PTHR39188:SF3">
    <property type="entry name" value="STAGE IV SPORULATION PROTEIN FB"/>
    <property type="match status" value="1"/>
</dbReference>
<name>A0A0H1RNB4_9HYPH</name>
<dbReference type="PROSITE" id="PS51371">
    <property type="entry name" value="CBS"/>
    <property type="match status" value="2"/>
</dbReference>
<evidence type="ECO:0000256" key="5">
    <source>
        <dbReference type="ARBA" id="ARBA00022692"/>
    </source>
</evidence>
<dbReference type="PANTHER" id="PTHR39188">
    <property type="entry name" value="MEMBRANE-ASSOCIATED ZINC METALLOPROTEASE M50B"/>
    <property type="match status" value="1"/>
</dbReference>
<keyword evidence="9 14" id="KW-0862">Zinc</keyword>
<comment type="subcellular location">
    <subcellularLocation>
        <location evidence="1 14">Cell membrane</location>
        <topology evidence="1 14">Multi-pass membrane protein</topology>
    </subcellularLocation>
</comment>
<evidence type="ECO:0000256" key="17">
    <source>
        <dbReference type="PROSITE-ProRule" id="PRU00703"/>
    </source>
</evidence>
<evidence type="ECO:0000256" key="11">
    <source>
        <dbReference type="ARBA" id="ARBA00023049"/>
    </source>
</evidence>
<dbReference type="GO" id="GO:0008237">
    <property type="term" value="F:metallopeptidase activity"/>
    <property type="evidence" value="ECO:0007669"/>
    <property type="project" value="UniProtKB-UniRule"/>
</dbReference>
<evidence type="ECO:0000256" key="3">
    <source>
        <dbReference type="ARBA" id="ARBA00022475"/>
    </source>
</evidence>
<feature type="binding site" evidence="16">
    <location>
        <position position="58"/>
    </location>
    <ligand>
        <name>Zn(2+)</name>
        <dbReference type="ChEBI" id="CHEBI:29105"/>
        <note>catalytic</note>
    </ligand>
</feature>
<feature type="domain" description="CBS" evidence="18">
    <location>
        <begin position="238"/>
        <end position="294"/>
    </location>
</feature>
<feature type="transmembrane region" description="Helical" evidence="14">
    <location>
        <begin position="142"/>
        <end position="160"/>
    </location>
</feature>
<keyword evidence="4 14" id="KW-0645">Protease</keyword>
<evidence type="ECO:0000259" key="18">
    <source>
        <dbReference type="PROSITE" id="PS51371"/>
    </source>
</evidence>
<keyword evidence="3 14" id="KW-1003">Cell membrane</keyword>
<feature type="transmembrane region" description="Helical" evidence="14">
    <location>
        <begin position="98"/>
        <end position="121"/>
    </location>
</feature>
<keyword evidence="10 14" id="KW-1133">Transmembrane helix</keyword>
<evidence type="ECO:0000313" key="20">
    <source>
        <dbReference type="Proteomes" id="UP000035489"/>
    </source>
</evidence>
<evidence type="ECO:0000256" key="13">
    <source>
        <dbReference type="ARBA" id="ARBA00023136"/>
    </source>
</evidence>
<feature type="binding site" evidence="16">
    <location>
        <position position="62"/>
    </location>
    <ligand>
        <name>Zn(2+)</name>
        <dbReference type="ChEBI" id="CHEBI:29105"/>
        <note>catalytic</note>
    </ligand>
</feature>
<organism evidence="19 20">
    <name type="scientific">Microvirga vignae</name>
    <dbReference type="NCBI Taxonomy" id="1225564"/>
    <lineage>
        <taxon>Bacteria</taxon>
        <taxon>Pseudomonadati</taxon>
        <taxon>Pseudomonadota</taxon>
        <taxon>Alphaproteobacteria</taxon>
        <taxon>Hyphomicrobiales</taxon>
        <taxon>Methylobacteriaceae</taxon>
        <taxon>Microvirga</taxon>
    </lineage>
</organism>
<comment type="cofactor">
    <cofactor evidence="14 16">
        <name>Zn(2+)</name>
        <dbReference type="ChEBI" id="CHEBI:29105"/>
    </cofactor>
    <text evidence="14 16">Binds 1 zinc ion per subunit.</text>
</comment>
<keyword evidence="8 14" id="KW-0378">Hydrolase</keyword>
<gene>
    <name evidence="19" type="ORF">AA309_06390</name>
</gene>
<dbReference type="InterPro" id="IPR016483">
    <property type="entry name" value="UCP006404_Pept_M50_CBS"/>
</dbReference>
<dbReference type="AlphaFoldDB" id="A0A0H1RNB4"/>
<evidence type="ECO:0000256" key="12">
    <source>
        <dbReference type="ARBA" id="ARBA00023122"/>
    </source>
</evidence>